<comment type="caution">
    <text evidence="1">The sequence shown here is derived from an EMBL/GenBank/DDBJ whole genome shotgun (WGS) entry which is preliminary data.</text>
</comment>
<gene>
    <name evidence="1" type="ORF">HQN87_22580</name>
</gene>
<evidence type="ECO:0000313" key="1">
    <source>
        <dbReference type="EMBL" id="NQX48115.1"/>
    </source>
</evidence>
<keyword evidence="2" id="KW-1185">Reference proteome</keyword>
<sequence length="54" mass="5839">MGKVVAIRVVWTAEVLTLSTSIHPQGDFIPAPLDPAPLSSPVLRLSYPVLELSR</sequence>
<dbReference type="Proteomes" id="UP000711047">
    <property type="component" value="Unassembled WGS sequence"/>
</dbReference>
<name>A0ABX2DUN6_9BACL</name>
<protein>
    <submittedName>
        <fullName evidence="1">Uncharacterized protein</fullName>
    </submittedName>
</protein>
<dbReference type="EMBL" id="JABMKX010000012">
    <property type="protein sequence ID" value="NQX48115.1"/>
    <property type="molecule type" value="Genomic_DNA"/>
</dbReference>
<organism evidence="1 2">
    <name type="scientific">Paenibacillus tritici</name>
    <dbReference type="NCBI Taxonomy" id="1873425"/>
    <lineage>
        <taxon>Bacteria</taxon>
        <taxon>Bacillati</taxon>
        <taxon>Bacillota</taxon>
        <taxon>Bacilli</taxon>
        <taxon>Bacillales</taxon>
        <taxon>Paenibacillaceae</taxon>
        <taxon>Paenibacillus</taxon>
    </lineage>
</organism>
<reference evidence="1 2" key="1">
    <citation type="submission" date="2020-05" db="EMBL/GenBank/DDBJ databases">
        <title>Paenibacillus glebae, sp. nov., Paenibacillus humi sp. nov., Paenibacillus pedi sp. nov., Paenibacillus terrestris sp. nov. and Paenibacillus terricola sp. nov., isolated from a forest top soil sample.</title>
        <authorList>
            <person name="Qi S."/>
            <person name="Carlier A."/>
            <person name="Cnockaert M."/>
            <person name="Vandamme P."/>
        </authorList>
    </citation>
    <scope>NUCLEOTIDE SEQUENCE [LARGE SCALE GENOMIC DNA]</scope>
    <source>
        <strain evidence="1 2">LMG 29502</strain>
    </source>
</reference>
<evidence type="ECO:0000313" key="2">
    <source>
        <dbReference type="Proteomes" id="UP000711047"/>
    </source>
</evidence>
<accession>A0ABX2DUN6</accession>
<proteinExistence type="predicted"/>